<accession>A0A6J5MGC9</accession>
<keyword evidence="1" id="KW-1133">Transmembrane helix</keyword>
<feature type="transmembrane region" description="Helical" evidence="1">
    <location>
        <begin position="105"/>
        <end position="128"/>
    </location>
</feature>
<name>A0A6J5MGC9_9CAUD</name>
<evidence type="ECO:0008006" key="3">
    <source>
        <dbReference type="Google" id="ProtNLM"/>
    </source>
</evidence>
<dbReference type="EMBL" id="LR796416">
    <property type="protein sequence ID" value="CAB4142809.1"/>
    <property type="molecule type" value="Genomic_DNA"/>
</dbReference>
<evidence type="ECO:0000313" key="2">
    <source>
        <dbReference type="EMBL" id="CAB4142809.1"/>
    </source>
</evidence>
<reference evidence="2" key="1">
    <citation type="submission" date="2020-04" db="EMBL/GenBank/DDBJ databases">
        <authorList>
            <person name="Chiriac C."/>
            <person name="Salcher M."/>
            <person name="Ghai R."/>
            <person name="Kavagutti S V."/>
        </authorList>
    </citation>
    <scope>NUCLEOTIDE SEQUENCE</scope>
</reference>
<evidence type="ECO:0000256" key="1">
    <source>
        <dbReference type="SAM" id="Phobius"/>
    </source>
</evidence>
<proteinExistence type="predicted"/>
<keyword evidence="1" id="KW-0812">Transmembrane</keyword>
<keyword evidence="1" id="KW-0472">Membrane</keyword>
<protein>
    <recommendedName>
        <fullName evidence="3">Holin of 3TMs, for gene-transfer release</fullName>
    </recommendedName>
</protein>
<organism evidence="2">
    <name type="scientific">uncultured Caudovirales phage</name>
    <dbReference type="NCBI Taxonomy" id="2100421"/>
    <lineage>
        <taxon>Viruses</taxon>
        <taxon>Duplodnaviria</taxon>
        <taxon>Heunggongvirae</taxon>
        <taxon>Uroviricota</taxon>
        <taxon>Caudoviricetes</taxon>
        <taxon>Peduoviridae</taxon>
        <taxon>Maltschvirus</taxon>
        <taxon>Maltschvirus maltsch</taxon>
    </lineage>
</organism>
<gene>
    <name evidence="2" type="ORF">UFOVP435_24</name>
</gene>
<sequence length="180" mass="19898">MLSLLMALVPFLPEVMKLFKNSQDNRQELALVDKQIQLQELKGNQTHALQAANNEVLLTLQDQLTAMQETASARAMYSDQKSFGVQLIDKLSAMPNISTAAWLPVWYAFAVLDLLRGAVVPVIALFIVGNYIYMKQATFQAIGFGDYDYELLTAIISFYLGNRVRKAVFGGGTDNSVKGG</sequence>